<feature type="region of interest" description="Disordered" evidence="1">
    <location>
        <begin position="326"/>
        <end position="368"/>
    </location>
</feature>
<keyword evidence="5" id="KW-1185">Reference proteome</keyword>
<evidence type="ECO:0000313" key="4">
    <source>
        <dbReference type="EMBL" id="KAK3784379.1"/>
    </source>
</evidence>
<feature type="compositionally biased region" description="Basic and acidic residues" evidence="1">
    <location>
        <begin position="340"/>
        <end position="368"/>
    </location>
</feature>
<dbReference type="Proteomes" id="UP001283361">
    <property type="component" value="Unassembled WGS sequence"/>
</dbReference>
<protein>
    <submittedName>
        <fullName evidence="4">Uncharacterized protein</fullName>
    </submittedName>
</protein>
<gene>
    <name evidence="4" type="ORF">RRG08_010445</name>
</gene>
<proteinExistence type="predicted"/>
<comment type="caution">
    <text evidence="4">The sequence shown here is derived from an EMBL/GenBank/DDBJ whole genome shotgun (WGS) entry which is preliminary data.</text>
</comment>
<keyword evidence="2" id="KW-0812">Transmembrane</keyword>
<feature type="signal peptide" evidence="3">
    <location>
        <begin position="1"/>
        <end position="19"/>
    </location>
</feature>
<dbReference type="EMBL" id="JAWDGP010002271">
    <property type="protein sequence ID" value="KAK3784379.1"/>
    <property type="molecule type" value="Genomic_DNA"/>
</dbReference>
<feature type="chain" id="PRO_5042291960" evidence="3">
    <location>
        <begin position="20"/>
        <end position="368"/>
    </location>
</feature>
<keyword evidence="3" id="KW-0732">Signal</keyword>
<accession>A0AAE1DVD8</accession>
<reference evidence="4" key="1">
    <citation type="journal article" date="2023" name="G3 (Bethesda)">
        <title>A reference genome for the long-term kleptoplast-retaining sea slug Elysia crispata morphotype clarki.</title>
        <authorList>
            <person name="Eastman K.E."/>
            <person name="Pendleton A.L."/>
            <person name="Shaikh M.A."/>
            <person name="Suttiyut T."/>
            <person name="Ogas R."/>
            <person name="Tomko P."/>
            <person name="Gavelis G."/>
            <person name="Widhalm J.R."/>
            <person name="Wisecaver J.H."/>
        </authorList>
    </citation>
    <scope>NUCLEOTIDE SEQUENCE</scope>
    <source>
        <strain evidence="4">ECLA1</strain>
    </source>
</reference>
<evidence type="ECO:0000313" key="5">
    <source>
        <dbReference type="Proteomes" id="UP001283361"/>
    </source>
</evidence>
<name>A0AAE1DVD8_9GAST</name>
<dbReference type="AlphaFoldDB" id="A0AAE1DVD8"/>
<keyword evidence="2" id="KW-1133">Transmembrane helix</keyword>
<evidence type="ECO:0000256" key="1">
    <source>
        <dbReference type="SAM" id="MobiDB-lite"/>
    </source>
</evidence>
<evidence type="ECO:0000256" key="3">
    <source>
        <dbReference type="SAM" id="SignalP"/>
    </source>
</evidence>
<sequence>MAWSIVLSLLFLVLRAAFSQPTLTPTNFIKTNSCSDYYLVEGKDFLLFEYEAAGSNTKYPFHIWFQGPNFFYTTTASKTDIYSPDCYGFRSPDNKCIDRTGQPNACTCIEVQPSKVYRFIFNMTADRIFSNQTLWMTWGFSPHITSKPYGIPEIRAKMELLSFQSSFTDNEDFLVAGEDTTVLQIEVSGNNSVHSFDEKNGPKFYYTTTDGVSHEACTGFDPATGSCRKRTGVRDACSCEMKTSTKYWLSYSKTAAVDTSKATVYLLWPGRPDLRSDDYTFPEIRAIGTFYIKLFIGLGLVSILVTVAGACVLVYMKYGGAKTRNNQDQVSPDVGTQMETEQHGEVVEKYQKAEDETETEKDRQTEID</sequence>
<keyword evidence="2" id="KW-0472">Membrane</keyword>
<evidence type="ECO:0000256" key="2">
    <source>
        <dbReference type="SAM" id="Phobius"/>
    </source>
</evidence>
<feature type="transmembrane region" description="Helical" evidence="2">
    <location>
        <begin position="290"/>
        <end position="315"/>
    </location>
</feature>
<organism evidence="4 5">
    <name type="scientific">Elysia crispata</name>
    <name type="common">lettuce slug</name>
    <dbReference type="NCBI Taxonomy" id="231223"/>
    <lineage>
        <taxon>Eukaryota</taxon>
        <taxon>Metazoa</taxon>
        <taxon>Spiralia</taxon>
        <taxon>Lophotrochozoa</taxon>
        <taxon>Mollusca</taxon>
        <taxon>Gastropoda</taxon>
        <taxon>Heterobranchia</taxon>
        <taxon>Euthyneura</taxon>
        <taxon>Panpulmonata</taxon>
        <taxon>Sacoglossa</taxon>
        <taxon>Placobranchoidea</taxon>
        <taxon>Plakobranchidae</taxon>
        <taxon>Elysia</taxon>
    </lineage>
</organism>